<proteinExistence type="predicted"/>
<sequence length="79" mass="8491">MTAPNLADLIALLNQLYQRGQPDAPVLFCVQSGSRQTPLLLERVALEWGAGGGRETVRLTFSPPAVTTDDVAGPEDWVV</sequence>
<dbReference type="RefSeq" id="WP_088861812.1">
    <property type="nucleotide sequence ID" value="NZ_CP022115.1"/>
</dbReference>
<dbReference type="EMBL" id="CP022115">
    <property type="protein sequence ID" value="ASJ26278.1"/>
    <property type="molecule type" value="Genomic_DNA"/>
</dbReference>
<evidence type="ECO:0000313" key="2">
    <source>
        <dbReference type="Proteomes" id="UP000197424"/>
    </source>
</evidence>
<reference evidence="2" key="1">
    <citation type="submission" date="2017-06" db="EMBL/GenBank/DDBJ databases">
        <title>Whole genome sequence of Laribacter hongkongensis LHGZ1.</title>
        <authorList>
            <person name="Chen D."/>
            <person name="Wu H."/>
            <person name="Chen J."/>
        </authorList>
    </citation>
    <scope>NUCLEOTIDE SEQUENCE [LARGE SCALE GENOMIC DNA]</scope>
    <source>
        <strain evidence="2">LHGZ1</strain>
    </source>
</reference>
<dbReference type="Proteomes" id="UP000197424">
    <property type="component" value="Chromosome"/>
</dbReference>
<accession>A0A248LNG9</accession>
<dbReference type="AlphaFoldDB" id="A0A248LNG9"/>
<protein>
    <submittedName>
        <fullName evidence="1">Uncharacterized protein</fullName>
    </submittedName>
</protein>
<name>A0A248LNG9_9NEIS</name>
<organism evidence="1 2">
    <name type="scientific">Laribacter hongkongensis</name>
    <dbReference type="NCBI Taxonomy" id="168471"/>
    <lineage>
        <taxon>Bacteria</taxon>
        <taxon>Pseudomonadati</taxon>
        <taxon>Pseudomonadota</taxon>
        <taxon>Betaproteobacteria</taxon>
        <taxon>Neisseriales</taxon>
        <taxon>Aquaspirillaceae</taxon>
        <taxon>Laribacter</taxon>
    </lineage>
</organism>
<gene>
    <name evidence="1" type="ORF">LHGZ1_3447</name>
</gene>
<evidence type="ECO:0000313" key="1">
    <source>
        <dbReference type="EMBL" id="ASJ26278.1"/>
    </source>
</evidence>